<proteinExistence type="predicted"/>
<reference evidence="14 15" key="1">
    <citation type="submission" date="2017-10" db="EMBL/GenBank/DDBJ databases">
        <title>Two draft genome sequences of Pusillimonas sp. strains isolated from a nitrate- and radionuclide-contaminated groundwater in Russia.</title>
        <authorList>
            <person name="Grouzdev D.S."/>
            <person name="Tourova T.P."/>
            <person name="Goeva M.A."/>
            <person name="Babich T.L."/>
            <person name="Sokolova D.S."/>
            <person name="Abdullin R."/>
            <person name="Poltaraus A.B."/>
            <person name="Toshchakov S.V."/>
            <person name="Nazina T.N."/>
        </authorList>
    </citation>
    <scope>NUCLEOTIDE SEQUENCE [LARGE SCALE GENOMIC DNA]</scope>
    <source>
        <strain evidence="14 15">JR1/69-2-13</strain>
    </source>
</reference>
<keyword evidence="14" id="KW-0067">ATP-binding</keyword>
<evidence type="ECO:0000313" key="15">
    <source>
        <dbReference type="Proteomes" id="UP000234328"/>
    </source>
</evidence>
<evidence type="ECO:0000256" key="7">
    <source>
        <dbReference type="ARBA" id="ARBA00022777"/>
    </source>
</evidence>
<evidence type="ECO:0000259" key="12">
    <source>
        <dbReference type="PROSITE" id="PS50109"/>
    </source>
</evidence>
<keyword evidence="14" id="KW-0547">Nucleotide-binding</keyword>
<keyword evidence="8 11" id="KW-1133">Transmembrane helix</keyword>
<keyword evidence="10 11" id="KW-0472">Membrane</keyword>
<evidence type="ECO:0000256" key="4">
    <source>
        <dbReference type="ARBA" id="ARBA00022553"/>
    </source>
</evidence>
<evidence type="ECO:0000256" key="8">
    <source>
        <dbReference type="ARBA" id="ARBA00022989"/>
    </source>
</evidence>
<dbReference type="GO" id="GO:0005524">
    <property type="term" value="F:ATP binding"/>
    <property type="evidence" value="ECO:0007669"/>
    <property type="project" value="UniProtKB-KW"/>
</dbReference>
<keyword evidence="5" id="KW-0808">Transferase</keyword>
<dbReference type="GO" id="GO:0004673">
    <property type="term" value="F:protein histidine kinase activity"/>
    <property type="evidence" value="ECO:0007669"/>
    <property type="project" value="UniProtKB-EC"/>
</dbReference>
<name>A0A2N4UFX9_9BURK</name>
<comment type="catalytic activity">
    <reaction evidence="1">
        <text>ATP + protein L-histidine = ADP + protein N-phospho-L-histidine.</text>
        <dbReference type="EC" id="2.7.13.3"/>
    </reaction>
</comment>
<dbReference type="AlphaFoldDB" id="A0A2N4UFX9"/>
<dbReference type="GO" id="GO:0005886">
    <property type="term" value="C:plasma membrane"/>
    <property type="evidence" value="ECO:0007669"/>
    <property type="project" value="TreeGrafter"/>
</dbReference>
<evidence type="ECO:0000259" key="13">
    <source>
        <dbReference type="PROSITE" id="PS50885"/>
    </source>
</evidence>
<dbReference type="EMBL" id="PDNV01000006">
    <property type="protein sequence ID" value="PLC53921.1"/>
    <property type="molecule type" value="Genomic_DNA"/>
</dbReference>
<comment type="subcellular location">
    <subcellularLocation>
        <location evidence="2">Membrane</location>
    </subcellularLocation>
</comment>
<feature type="domain" description="HAMP" evidence="13">
    <location>
        <begin position="202"/>
        <end position="250"/>
    </location>
</feature>
<feature type="transmembrane region" description="Helical" evidence="11">
    <location>
        <begin position="178"/>
        <end position="202"/>
    </location>
</feature>
<feature type="domain" description="Histidine kinase" evidence="12">
    <location>
        <begin position="258"/>
        <end position="463"/>
    </location>
</feature>
<dbReference type="EC" id="2.7.13.3" evidence="3"/>
<dbReference type="InterPro" id="IPR005467">
    <property type="entry name" value="His_kinase_dom"/>
</dbReference>
<keyword evidence="6 11" id="KW-0812">Transmembrane</keyword>
<dbReference type="InterPro" id="IPR004358">
    <property type="entry name" value="Sig_transdc_His_kin-like_C"/>
</dbReference>
<dbReference type="Gene3D" id="3.30.565.10">
    <property type="entry name" value="Histidine kinase-like ATPase, C-terminal domain"/>
    <property type="match status" value="1"/>
</dbReference>
<evidence type="ECO:0000256" key="5">
    <source>
        <dbReference type="ARBA" id="ARBA00022679"/>
    </source>
</evidence>
<evidence type="ECO:0000256" key="10">
    <source>
        <dbReference type="ARBA" id="ARBA00023136"/>
    </source>
</evidence>
<evidence type="ECO:0000256" key="9">
    <source>
        <dbReference type="ARBA" id="ARBA00023012"/>
    </source>
</evidence>
<evidence type="ECO:0000256" key="6">
    <source>
        <dbReference type="ARBA" id="ARBA00022692"/>
    </source>
</evidence>
<dbReference type="PROSITE" id="PS50885">
    <property type="entry name" value="HAMP"/>
    <property type="match status" value="1"/>
</dbReference>
<evidence type="ECO:0000256" key="3">
    <source>
        <dbReference type="ARBA" id="ARBA00012438"/>
    </source>
</evidence>
<gene>
    <name evidence="14" type="ORF">CR155_10845</name>
</gene>
<dbReference type="InterPro" id="IPR003594">
    <property type="entry name" value="HATPase_dom"/>
</dbReference>
<dbReference type="PROSITE" id="PS50109">
    <property type="entry name" value="HIS_KIN"/>
    <property type="match status" value="1"/>
</dbReference>
<dbReference type="GO" id="GO:0000160">
    <property type="term" value="P:phosphorelay signal transduction system"/>
    <property type="evidence" value="ECO:0007669"/>
    <property type="project" value="UniProtKB-KW"/>
</dbReference>
<organism evidence="14 15">
    <name type="scientific">Pollutimonas nitritireducens</name>
    <dbReference type="NCBI Taxonomy" id="2045209"/>
    <lineage>
        <taxon>Bacteria</taxon>
        <taxon>Pseudomonadati</taxon>
        <taxon>Pseudomonadota</taxon>
        <taxon>Betaproteobacteria</taxon>
        <taxon>Burkholderiales</taxon>
        <taxon>Alcaligenaceae</taxon>
        <taxon>Pollutimonas</taxon>
    </lineage>
</organism>
<dbReference type="InterPro" id="IPR003660">
    <property type="entry name" value="HAMP_dom"/>
</dbReference>
<keyword evidence="4" id="KW-0597">Phosphoprotein</keyword>
<dbReference type="InterPro" id="IPR036890">
    <property type="entry name" value="HATPase_C_sf"/>
</dbReference>
<accession>A0A2N4UFX9</accession>
<evidence type="ECO:0000313" key="14">
    <source>
        <dbReference type="EMBL" id="PLC53921.1"/>
    </source>
</evidence>
<dbReference type="PANTHER" id="PTHR45436">
    <property type="entry name" value="SENSOR HISTIDINE KINASE YKOH"/>
    <property type="match status" value="1"/>
</dbReference>
<dbReference type="RefSeq" id="WP_102070040.1">
    <property type="nucleotide sequence ID" value="NZ_PDNV01000006.1"/>
</dbReference>
<feature type="transmembrane region" description="Helical" evidence="11">
    <location>
        <begin position="12"/>
        <end position="35"/>
    </location>
</feature>
<dbReference type="Pfam" id="PF02518">
    <property type="entry name" value="HATPase_c"/>
    <property type="match status" value="1"/>
</dbReference>
<keyword evidence="7" id="KW-0418">Kinase</keyword>
<sequence length="478" mass="51844">MKRVLGELHHSLRGRLLAGTLTWILVSILVAGWALSDLFGQHMARQLASELSVHMNQLVAALSVDEQGQASLAFELSDTRLQQPYSGLYWQIDRLPPEGPPSEALYHSRSLWDQTLRLPPATPETTYAGLVPLPGPRNGSMLALLRVVTPPEGTAAYRLIIAADRHILDEPLAEFRMLLVGFLGLLALGLTTVAIVQVVVGLRPLALLRQRLADVRSGPASRIEGRFPNEVQPLVDEFNAVLHRNGEIVQHARTQAGNLAHAIKTPLSILANAAAREQTPFGHLVAEQVDLATRQVEHHLARARAAAAVRTPGMRSEVQPVIRGLARVLIKLYSDKGVQLNTDAVADSFIFKGEQQDLQEMLGNLMENACKWADRNVQVSVAVHDGDTPGMIVFHVEDDGPGLPEAQRETIFQRGVRMDERMPGSGLGLAIVRDLATAYGGSVQACASSLGGLGINLYLPGESLLPTLPQRSACNPKV</sequence>
<evidence type="ECO:0000256" key="1">
    <source>
        <dbReference type="ARBA" id="ARBA00000085"/>
    </source>
</evidence>
<keyword evidence="9" id="KW-0902">Two-component regulatory system</keyword>
<comment type="caution">
    <text evidence="14">The sequence shown here is derived from an EMBL/GenBank/DDBJ whole genome shotgun (WGS) entry which is preliminary data.</text>
</comment>
<protein>
    <recommendedName>
        <fullName evidence="3">histidine kinase</fullName>
        <ecNumber evidence="3">2.7.13.3</ecNumber>
    </recommendedName>
</protein>
<dbReference type="SUPFAM" id="SSF55874">
    <property type="entry name" value="ATPase domain of HSP90 chaperone/DNA topoisomerase II/histidine kinase"/>
    <property type="match status" value="1"/>
</dbReference>
<evidence type="ECO:0000256" key="2">
    <source>
        <dbReference type="ARBA" id="ARBA00004370"/>
    </source>
</evidence>
<keyword evidence="15" id="KW-1185">Reference proteome</keyword>
<dbReference type="InterPro" id="IPR050428">
    <property type="entry name" value="TCS_sensor_his_kinase"/>
</dbReference>
<dbReference type="PANTHER" id="PTHR45436:SF5">
    <property type="entry name" value="SENSOR HISTIDINE KINASE TRCS"/>
    <property type="match status" value="1"/>
</dbReference>
<dbReference type="SMART" id="SM00387">
    <property type="entry name" value="HATPase_c"/>
    <property type="match status" value="1"/>
</dbReference>
<dbReference type="PRINTS" id="PR00344">
    <property type="entry name" value="BCTRLSENSOR"/>
</dbReference>
<dbReference type="OrthoDB" id="9809567at2"/>
<evidence type="ECO:0000256" key="11">
    <source>
        <dbReference type="SAM" id="Phobius"/>
    </source>
</evidence>
<dbReference type="Proteomes" id="UP000234328">
    <property type="component" value="Unassembled WGS sequence"/>
</dbReference>